<accession>A0ABT4PFS0</accession>
<dbReference type="Proteomes" id="UP001141933">
    <property type="component" value="Unassembled WGS sequence"/>
</dbReference>
<evidence type="ECO:0000313" key="2">
    <source>
        <dbReference type="Proteomes" id="UP001141933"/>
    </source>
</evidence>
<evidence type="ECO:0000313" key="1">
    <source>
        <dbReference type="EMBL" id="MCZ8371894.1"/>
    </source>
</evidence>
<proteinExistence type="predicted"/>
<reference evidence="1" key="1">
    <citation type="submission" date="2022-12" db="EMBL/GenBank/DDBJ databases">
        <title>Phocaeicola acetigenes sp. nov., isolated feces from a healthy human.</title>
        <authorList>
            <person name="Do H."/>
            <person name="Ha Y.B."/>
            <person name="Kim J.-S."/>
            <person name="Suh M.K."/>
            <person name="Kim H.S."/>
            <person name="Lee J.-S."/>
        </authorList>
    </citation>
    <scope>NUCLEOTIDE SEQUENCE</scope>
    <source>
        <strain evidence="1">KGMB11183</strain>
    </source>
</reference>
<comment type="caution">
    <text evidence="1">The sequence shown here is derived from an EMBL/GenBank/DDBJ whole genome shotgun (WGS) entry which is preliminary data.</text>
</comment>
<protein>
    <submittedName>
        <fullName evidence="1">Uncharacterized protein</fullName>
    </submittedName>
</protein>
<dbReference type="RefSeq" id="WP_269876954.1">
    <property type="nucleotide sequence ID" value="NZ_JAPZVM010000002.1"/>
</dbReference>
<sequence length="346" mass="39017">MLSIPQDIPDFALSSQLDNFLISADRPVTLLLEQGDTVILQETYTPDANNLIRILDLFSLMEPYLLAEPLLSFSYTLSASEEETFSKTFTVLLCRPYVPCTANEFVMNYFLSTLAGRNKVTALGRSEILYLTTGALNSGETSIGVTAECVFVDEQNQLLYFTYELDSVEDYGIRAIDASPSRFTQPGYQLLRYTITAGARQQTFLVNQDQLDFIGVKFRNSFGVAETISFAGGESVEPELTRNASYFSGQYKTYYVDEQRKHTLNTGYVPESMFALVDDVARATEVWLIDEYGDIPITVLESETKRDDALDGMFSFTITYVLASRCQQRLRLLPAIFDDTFDDTYN</sequence>
<keyword evidence="2" id="KW-1185">Reference proteome</keyword>
<dbReference type="EMBL" id="JAPZVM010000002">
    <property type="protein sequence ID" value="MCZ8371894.1"/>
    <property type="molecule type" value="Genomic_DNA"/>
</dbReference>
<organism evidence="1 2">
    <name type="scientific">Phocaeicola acetigenes</name>
    <dbReference type="NCBI Taxonomy" id="3016083"/>
    <lineage>
        <taxon>Bacteria</taxon>
        <taxon>Pseudomonadati</taxon>
        <taxon>Bacteroidota</taxon>
        <taxon>Bacteroidia</taxon>
        <taxon>Bacteroidales</taxon>
        <taxon>Bacteroidaceae</taxon>
        <taxon>Phocaeicola</taxon>
    </lineage>
</organism>
<gene>
    <name evidence="1" type="ORF">O6P32_04120</name>
</gene>
<name>A0ABT4PFS0_9BACT</name>